<evidence type="ECO:0000259" key="1">
    <source>
        <dbReference type="Pfam" id="PF06985"/>
    </source>
</evidence>
<dbReference type="PANTHER" id="PTHR24148">
    <property type="entry name" value="ANKYRIN REPEAT DOMAIN-CONTAINING PROTEIN 39 HOMOLOG-RELATED"/>
    <property type="match status" value="1"/>
</dbReference>
<dbReference type="Proteomes" id="UP000799536">
    <property type="component" value="Unassembled WGS sequence"/>
</dbReference>
<gene>
    <name evidence="2" type="ORF">GQ43DRAFT_447268</name>
</gene>
<accession>A0A9P4MUG8</accession>
<evidence type="ECO:0000313" key="3">
    <source>
        <dbReference type="Proteomes" id="UP000799536"/>
    </source>
</evidence>
<dbReference type="InterPro" id="IPR052895">
    <property type="entry name" value="HetReg/Transcr_Mod"/>
</dbReference>
<comment type="caution">
    <text evidence="2">The sequence shown here is derived from an EMBL/GenBank/DDBJ whole genome shotgun (WGS) entry which is preliminary data.</text>
</comment>
<proteinExistence type="predicted"/>
<dbReference type="Pfam" id="PF06985">
    <property type="entry name" value="HET"/>
    <property type="match status" value="1"/>
</dbReference>
<dbReference type="EMBL" id="ML993897">
    <property type="protein sequence ID" value="KAF2203646.1"/>
    <property type="molecule type" value="Genomic_DNA"/>
</dbReference>
<dbReference type="AlphaFoldDB" id="A0A9P4MUG8"/>
<reference evidence="2" key="1">
    <citation type="journal article" date="2020" name="Stud. Mycol.">
        <title>101 Dothideomycetes genomes: a test case for predicting lifestyles and emergence of pathogens.</title>
        <authorList>
            <person name="Haridas S."/>
            <person name="Albert R."/>
            <person name="Binder M."/>
            <person name="Bloem J."/>
            <person name="Labutti K."/>
            <person name="Salamov A."/>
            <person name="Andreopoulos B."/>
            <person name="Baker S."/>
            <person name="Barry K."/>
            <person name="Bills G."/>
            <person name="Bluhm B."/>
            <person name="Cannon C."/>
            <person name="Castanera R."/>
            <person name="Culley D."/>
            <person name="Daum C."/>
            <person name="Ezra D."/>
            <person name="Gonzalez J."/>
            <person name="Henrissat B."/>
            <person name="Kuo A."/>
            <person name="Liang C."/>
            <person name="Lipzen A."/>
            <person name="Lutzoni F."/>
            <person name="Magnuson J."/>
            <person name="Mondo S."/>
            <person name="Nolan M."/>
            <person name="Ohm R."/>
            <person name="Pangilinan J."/>
            <person name="Park H.-J."/>
            <person name="Ramirez L."/>
            <person name="Alfaro M."/>
            <person name="Sun H."/>
            <person name="Tritt A."/>
            <person name="Yoshinaga Y."/>
            <person name="Zwiers L.-H."/>
            <person name="Turgeon B."/>
            <person name="Goodwin S."/>
            <person name="Spatafora J."/>
            <person name="Crous P."/>
            <person name="Grigoriev I."/>
        </authorList>
    </citation>
    <scope>NUCLEOTIDE SEQUENCE</scope>
    <source>
        <strain evidence="2">ATCC 74209</strain>
    </source>
</reference>
<organism evidence="2 3">
    <name type="scientific">Delitschia confertaspora ATCC 74209</name>
    <dbReference type="NCBI Taxonomy" id="1513339"/>
    <lineage>
        <taxon>Eukaryota</taxon>
        <taxon>Fungi</taxon>
        <taxon>Dikarya</taxon>
        <taxon>Ascomycota</taxon>
        <taxon>Pezizomycotina</taxon>
        <taxon>Dothideomycetes</taxon>
        <taxon>Pleosporomycetidae</taxon>
        <taxon>Pleosporales</taxon>
        <taxon>Delitschiaceae</taxon>
        <taxon>Delitschia</taxon>
    </lineage>
</organism>
<evidence type="ECO:0000313" key="2">
    <source>
        <dbReference type="EMBL" id="KAF2203646.1"/>
    </source>
</evidence>
<dbReference type="OrthoDB" id="3778324at2759"/>
<name>A0A9P4MUG8_9PLEO</name>
<protein>
    <recommendedName>
        <fullName evidence="1">Heterokaryon incompatibility domain-containing protein</fullName>
    </recommendedName>
</protein>
<keyword evidence="3" id="KW-1185">Reference proteome</keyword>
<feature type="domain" description="Heterokaryon incompatibility" evidence="1">
    <location>
        <begin position="91"/>
        <end position="182"/>
    </location>
</feature>
<dbReference type="PANTHER" id="PTHR24148:SF64">
    <property type="entry name" value="HETEROKARYON INCOMPATIBILITY DOMAIN-CONTAINING PROTEIN"/>
    <property type="match status" value="1"/>
</dbReference>
<dbReference type="InterPro" id="IPR010730">
    <property type="entry name" value="HET"/>
</dbReference>
<sequence>MRFNSEGNEDDIRQAIEYLESAKQIHDSLKLRINEISAPCILDLPYDSIGGRSISLAHAPPCRFRFIHCRPLVAKSALRVFEFESLPMGRYAPISYVWRGLGADPNHNPKEFFSVTGATNADPLSLNILRLACIAALQNHVELLWLDGLCILQESKEDKDWQIQRMYNVYRHCALCLIIPGGMTRLATLETPTSWIHRAWTLQEVMGPKESRVLFAWQYGTCILQTFFPVRIEDLSPGEAGTAEFMRLLQMSGKRPNVREDPNHKPLVPLPDGTLEIKLLSNGDYFQRNSLIGALDTLKEGRHANSVWRSAMVRAAFRPVDKILSIMGVLNVRLNPANYPTLDWKQAAIDLMRACLEGGGKADWLAIAPELGVNPEICTLPNFPATGEKGIAVVVTEDGEKSVGGVVRSYVEGWELVGAPGGSMTEDGYLTLWGSVANLQKCDGSGDVDGLVGGFQCVGKERYAVVPKYGVDNGFYALYVGRKVQYTNGAIPRWIDPNDHIVMIVERKGEGKWWTVDYAFVTEELCRREEWYQDNVTLG</sequence>